<dbReference type="Proteomes" id="UP001301388">
    <property type="component" value="Unassembled WGS sequence"/>
</dbReference>
<reference evidence="1 2" key="1">
    <citation type="submission" date="2023-12" db="EMBL/GenBank/DDBJ databases">
        <title>Baltic Sea Cyanobacteria.</title>
        <authorList>
            <person name="Delbaje E."/>
            <person name="Fewer D.P."/>
            <person name="Shishido T.K."/>
        </authorList>
    </citation>
    <scope>NUCLEOTIDE SEQUENCE [LARGE SCALE GENOMIC DNA]</scope>
    <source>
        <strain evidence="1 2">UHCC 0370</strain>
    </source>
</reference>
<protein>
    <submittedName>
        <fullName evidence="1">Uncharacterized protein</fullName>
    </submittedName>
</protein>
<dbReference type="EMBL" id="JAYGIE010000010">
    <property type="protein sequence ID" value="MEA5476741.1"/>
    <property type="molecule type" value="Genomic_DNA"/>
</dbReference>
<comment type="caution">
    <text evidence="1">The sequence shown here is derived from an EMBL/GenBank/DDBJ whole genome shotgun (WGS) entry which is preliminary data.</text>
</comment>
<dbReference type="RefSeq" id="WP_323259940.1">
    <property type="nucleotide sequence ID" value="NZ_JAYGIE010000010.1"/>
</dbReference>
<keyword evidence="2" id="KW-1185">Reference proteome</keyword>
<evidence type="ECO:0000313" key="2">
    <source>
        <dbReference type="Proteomes" id="UP001301388"/>
    </source>
</evidence>
<sequence length="160" mass="19091">MIVVCDGFEFDFTDALDVFIFDETNRQKANYHGLSHAMKAVDIVVELQDYYLFIEVKDFYEPESYTDPKFFSHLCGALKYKYRDSWVYRWAEHKTDKPIKYLCLLELENALLGRVNKELRKQIPVGKASPRWIEEICNGCNVLNFEIWNQRFTAWKVKRI</sequence>
<organism evidence="1 2">
    <name type="scientific">Pseudanabaena galeata UHCC 0370</name>
    <dbReference type="NCBI Taxonomy" id="3110310"/>
    <lineage>
        <taxon>Bacteria</taxon>
        <taxon>Bacillati</taxon>
        <taxon>Cyanobacteriota</taxon>
        <taxon>Cyanophyceae</taxon>
        <taxon>Pseudanabaenales</taxon>
        <taxon>Pseudanabaenaceae</taxon>
        <taxon>Pseudanabaena</taxon>
    </lineage>
</organism>
<evidence type="ECO:0000313" key="1">
    <source>
        <dbReference type="EMBL" id="MEA5476741.1"/>
    </source>
</evidence>
<name>A0ABU5TEQ7_9CYAN</name>
<accession>A0ABU5TEQ7</accession>
<gene>
    <name evidence="1" type="ORF">VB774_03825</name>
</gene>
<proteinExistence type="predicted"/>